<feature type="domain" description="2Fe-2S ferredoxin-type" evidence="1">
    <location>
        <begin position="1"/>
        <end position="99"/>
    </location>
</feature>
<dbReference type="GO" id="GO:0051536">
    <property type="term" value="F:iron-sulfur cluster binding"/>
    <property type="evidence" value="ECO:0007669"/>
    <property type="project" value="InterPro"/>
</dbReference>
<accession>A0A518IXC1</accession>
<dbReference type="CDD" id="cd00207">
    <property type="entry name" value="fer2"/>
    <property type="match status" value="1"/>
</dbReference>
<evidence type="ECO:0000313" key="2">
    <source>
        <dbReference type="EMBL" id="QDV57728.1"/>
    </source>
</evidence>
<keyword evidence="3" id="KW-1185">Reference proteome</keyword>
<dbReference type="Proteomes" id="UP000316770">
    <property type="component" value="Chromosome"/>
</dbReference>
<proteinExistence type="predicted"/>
<gene>
    <name evidence="2" type="ORF">Mal33_37410</name>
</gene>
<dbReference type="InterPro" id="IPR012675">
    <property type="entry name" value="Beta-grasp_dom_sf"/>
</dbReference>
<dbReference type="RefSeq" id="WP_145287387.1">
    <property type="nucleotide sequence ID" value="NZ_CP036318.1"/>
</dbReference>
<dbReference type="SUPFAM" id="SSF54292">
    <property type="entry name" value="2Fe-2S ferredoxin-like"/>
    <property type="match status" value="1"/>
</dbReference>
<dbReference type="EMBL" id="CP036318">
    <property type="protein sequence ID" value="QDV57728.1"/>
    <property type="molecule type" value="Genomic_DNA"/>
</dbReference>
<protein>
    <recommendedName>
        <fullName evidence="1">2Fe-2S ferredoxin-type domain-containing protein</fullName>
    </recommendedName>
</protein>
<dbReference type="Gene3D" id="3.10.20.30">
    <property type="match status" value="1"/>
</dbReference>
<sequence>MPIVTFGGVQIECELGANLRRVLLNAKLPLYHPVARVTNCRGLGVCGTCAVKLRGSASWPTKIEAARLRLPPHTAEAGLRLACKVLVHGDLDVEKFGGVWGQDLNRPVRLGEPRSCPPPCLPVAPKVFEPAVPSIQFRSSRSVIRSLHVASGRRPASPRRHRAAMSEPARVTRAKLVQLVREREPVGTF</sequence>
<evidence type="ECO:0000313" key="3">
    <source>
        <dbReference type="Proteomes" id="UP000316770"/>
    </source>
</evidence>
<dbReference type="InterPro" id="IPR001041">
    <property type="entry name" value="2Fe-2S_ferredoxin-type"/>
</dbReference>
<reference evidence="2 3" key="1">
    <citation type="submission" date="2019-02" db="EMBL/GenBank/DDBJ databases">
        <title>Deep-cultivation of Planctomycetes and their phenomic and genomic characterization uncovers novel biology.</title>
        <authorList>
            <person name="Wiegand S."/>
            <person name="Jogler M."/>
            <person name="Boedeker C."/>
            <person name="Pinto D."/>
            <person name="Vollmers J."/>
            <person name="Rivas-Marin E."/>
            <person name="Kohn T."/>
            <person name="Peeters S.H."/>
            <person name="Heuer A."/>
            <person name="Rast P."/>
            <person name="Oberbeckmann S."/>
            <person name="Bunk B."/>
            <person name="Jeske O."/>
            <person name="Meyerdierks A."/>
            <person name="Storesund J.E."/>
            <person name="Kallscheuer N."/>
            <person name="Luecker S."/>
            <person name="Lage O.M."/>
            <person name="Pohl T."/>
            <person name="Merkel B.J."/>
            <person name="Hornburger P."/>
            <person name="Mueller R.-W."/>
            <person name="Bruemmer F."/>
            <person name="Labrenz M."/>
            <person name="Spormann A.M."/>
            <person name="Op den Camp H."/>
            <person name="Overmann J."/>
            <person name="Amann R."/>
            <person name="Jetten M.S.M."/>
            <person name="Mascher T."/>
            <person name="Medema M.H."/>
            <person name="Devos D.P."/>
            <person name="Kaster A.-K."/>
            <person name="Ovreas L."/>
            <person name="Rohde M."/>
            <person name="Galperin M.Y."/>
            <person name="Jogler C."/>
        </authorList>
    </citation>
    <scope>NUCLEOTIDE SEQUENCE [LARGE SCALE GENOMIC DNA]</scope>
    <source>
        <strain evidence="2 3">Mal33</strain>
    </source>
</reference>
<name>A0A518IXC1_9BACT</name>
<evidence type="ECO:0000259" key="1">
    <source>
        <dbReference type="PROSITE" id="PS51085"/>
    </source>
</evidence>
<dbReference type="InterPro" id="IPR036010">
    <property type="entry name" value="2Fe-2S_ferredoxin-like_sf"/>
</dbReference>
<organism evidence="2 3">
    <name type="scientific">Rosistilla oblonga</name>
    <dbReference type="NCBI Taxonomy" id="2527990"/>
    <lineage>
        <taxon>Bacteria</taxon>
        <taxon>Pseudomonadati</taxon>
        <taxon>Planctomycetota</taxon>
        <taxon>Planctomycetia</taxon>
        <taxon>Pirellulales</taxon>
        <taxon>Pirellulaceae</taxon>
        <taxon>Rosistilla</taxon>
    </lineage>
</organism>
<dbReference type="AlphaFoldDB" id="A0A518IXC1"/>
<dbReference type="PROSITE" id="PS51085">
    <property type="entry name" value="2FE2S_FER_2"/>
    <property type="match status" value="1"/>
</dbReference>